<evidence type="ECO:0000256" key="2">
    <source>
        <dbReference type="ARBA" id="ARBA00022692"/>
    </source>
</evidence>
<accession>A0A9D1RZG1</accession>
<evidence type="ECO:0000256" key="6">
    <source>
        <dbReference type="SAM" id="Phobius"/>
    </source>
</evidence>
<proteinExistence type="predicted"/>
<evidence type="ECO:0000259" key="7">
    <source>
        <dbReference type="Pfam" id="PF05154"/>
    </source>
</evidence>
<name>A0A9D1RZG1_9CORY</name>
<comment type="caution">
    <text evidence="8">The sequence shown here is derived from an EMBL/GenBank/DDBJ whole genome shotgun (WGS) entry which is preliminary data.</text>
</comment>
<gene>
    <name evidence="8" type="ORF">H9867_07635</name>
</gene>
<keyword evidence="2 6" id="KW-0812">Transmembrane</keyword>
<reference evidence="8" key="1">
    <citation type="journal article" date="2021" name="PeerJ">
        <title>Extensive microbial diversity within the chicken gut microbiome revealed by metagenomics and culture.</title>
        <authorList>
            <person name="Gilroy R."/>
            <person name="Ravi A."/>
            <person name="Getino M."/>
            <person name="Pursley I."/>
            <person name="Horton D.L."/>
            <person name="Alikhan N.F."/>
            <person name="Baker D."/>
            <person name="Gharbi K."/>
            <person name="Hall N."/>
            <person name="Watson M."/>
            <person name="Adriaenssens E.M."/>
            <person name="Foster-Nyarko E."/>
            <person name="Jarju S."/>
            <person name="Secka A."/>
            <person name="Antonio M."/>
            <person name="Oren A."/>
            <person name="Chaudhuri R.R."/>
            <person name="La Ragione R."/>
            <person name="Hildebrand F."/>
            <person name="Pallen M.J."/>
        </authorList>
    </citation>
    <scope>NUCLEOTIDE SEQUENCE</scope>
    <source>
        <strain evidence="8">4376</strain>
    </source>
</reference>
<evidence type="ECO:0000313" key="9">
    <source>
        <dbReference type="Proteomes" id="UP000824189"/>
    </source>
</evidence>
<feature type="domain" description="TM2" evidence="7">
    <location>
        <begin position="68"/>
        <end position="116"/>
    </location>
</feature>
<evidence type="ECO:0000313" key="8">
    <source>
        <dbReference type="EMBL" id="HIW96335.1"/>
    </source>
</evidence>
<dbReference type="GO" id="GO:0016020">
    <property type="term" value="C:membrane"/>
    <property type="evidence" value="ECO:0007669"/>
    <property type="project" value="UniProtKB-SubCell"/>
</dbReference>
<dbReference type="Proteomes" id="UP000824189">
    <property type="component" value="Unassembled WGS sequence"/>
</dbReference>
<keyword evidence="4 6" id="KW-0472">Membrane</keyword>
<feature type="transmembrane region" description="Helical" evidence="6">
    <location>
        <begin position="105"/>
        <end position="136"/>
    </location>
</feature>
<evidence type="ECO:0000256" key="4">
    <source>
        <dbReference type="ARBA" id="ARBA00023136"/>
    </source>
</evidence>
<sequence>MTNPQDSHYQPPRDEQYPGAPYGQAPGGQVYAQAHGGQSYGRTQGYGQQQYGAQYAATGYTGQPIGEPKNKIIAAVLAFFLGTLGVHNFYLGYDKRGAWQLGLTIVGYVTTLLLFGFAIVIGVAIWAFVEFVMILVGSGTFARDARGIPLSN</sequence>
<dbReference type="AlphaFoldDB" id="A0A9D1RZG1"/>
<evidence type="ECO:0000256" key="1">
    <source>
        <dbReference type="ARBA" id="ARBA00004141"/>
    </source>
</evidence>
<feature type="compositionally biased region" description="Low complexity" evidence="5">
    <location>
        <begin position="17"/>
        <end position="27"/>
    </location>
</feature>
<dbReference type="Pfam" id="PF05154">
    <property type="entry name" value="TM2"/>
    <property type="match status" value="1"/>
</dbReference>
<feature type="region of interest" description="Disordered" evidence="5">
    <location>
        <begin position="1"/>
        <end position="27"/>
    </location>
</feature>
<reference evidence="8" key="2">
    <citation type="submission" date="2021-04" db="EMBL/GenBank/DDBJ databases">
        <authorList>
            <person name="Gilroy R."/>
        </authorList>
    </citation>
    <scope>NUCLEOTIDE SEQUENCE</scope>
    <source>
        <strain evidence="8">4376</strain>
    </source>
</reference>
<evidence type="ECO:0000256" key="3">
    <source>
        <dbReference type="ARBA" id="ARBA00022989"/>
    </source>
</evidence>
<protein>
    <submittedName>
        <fullName evidence="8">TM2 domain-containing protein</fullName>
    </submittedName>
</protein>
<organism evidence="8 9">
    <name type="scientific">Candidatus Corynebacterium gallistercoris</name>
    <dbReference type="NCBI Taxonomy" id="2838530"/>
    <lineage>
        <taxon>Bacteria</taxon>
        <taxon>Bacillati</taxon>
        <taxon>Actinomycetota</taxon>
        <taxon>Actinomycetes</taxon>
        <taxon>Mycobacteriales</taxon>
        <taxon>Corynebacteriaceae</taxon>
        <taxon>Corynebacterium</taxon>
    </lineage>
</organism>
<keyword evidence="3 6" id="KW-1133">Transmembrane helix</keyword>
<dbReference type="InterPro" id="IPR007829">
    <property type="entry name" value="TM2"/>
</dbReference>
<evidence type="ECO:0000256" key="5">
    <source>
        <dbReference type="SAM" id="MobiDB-lite"/>
    </source>
</evidence>
<dbReference type="EMBL" id="DXFZ01000092">
    <property type="protein sequence ID" value="HIW96335.1"/>
    <property type="molecule type" value="Genomic_DNA"/>
</dbReference>
<comment type="subcellular location">
    <subcellularLocation>
        <location evidence="1">Membrane</location>
        <topology evidence="1">Multi-pass membrane protein</topology>
    </subcellularLocation>
</comment>
<feature type="transmembrane region" description="Helical" evidence="6">
    <location>
        <begin position="72"/>
        <end position="93"/>
    </location>
</feature>